<keyword evidence="3 6" id="KW-0717">Septation</keyword>
<evidence type="ECO:0000259" key="7">
    <source>
        <dbReference type="Pfam" id="PF03775"/>
    </source>
</evidence>
<name>A0AAF0AM07_9GAMM</name>
<proteinExistence type="inferred from homology"/>
<gene>
    <name evidence="6 9" type="primary">minC</name>
    <name evidence="9" type="ORF">O6P33_06555</name>
</gene>
<dbReference type="GO" id="GO:1901891">
    <property type="term" value="P:regulation of cell septum assembly"/>
    <property type="evidence" value="ECO:0007669"/>
    <property type="project" value="InterPro"/>
</dbReference>
<reference evidence="9 10" key="1">
    <citation type="submission" date="2022-12" db="EMBL/GenBank/DDBJ databases">
        <title>Coexistence and Characterization of a Novel Tigecycline Resistance gene tet(X) variant and blaNDM-1 in a Pseudomonas caeni Isolate of Chicken Origin.</title>
        <authorList>
            <person name="Lu X."/>
            <person name="Zhang L."/>
            <person name="Li R."/>
            <person name="Wang Z."/>
        </authorList>
    </citation>
    <scope>NUCLEOTIDE SEQUENCE [LARGE SCALE GENOMIC DNA]</scope>
    <source>
        <strain evidence="9 10">CE14</strain>
    </source>
</reference>
<dbReference type="InterPro" id="IPR016098">
    <property type="entry name" value="CAP/MinC_C"/>
</dbReference>
<dbReference type="AlphaFoldDB" id="A0AAF0AM07"/>
<protein>
    <recommendedName>
        <fullName evidence="6">Probable septum site-determining protein MinC</fullName>
    </recommendedName>
</protein>
<evidence type="ECO:0000256" key="5">
    <source>
        <dbReference type="ARBA" id="ARBA00025606"/>
    </source>
</evidence>
<dbReference type="Pfam" id="PF03775">
    <property type="entry name" value="MinC_C"/>
    <property type="match status" value="1"/>
</dbReference>
<organism evidence="9 10">
    <name type="scientific">Denitrificimonas caeni</name>
    <dbReference type="NCBI Taxonomy" id="521720"/>
    <lineage>
        <taxon>Bacteria</taxon>
        <taxon>Pseudomonadati</taxon>
        <taxon>Pseudomonadota</taxon>
        <taxon>Gammaproteobacteria</taxon>
        <taxon>Pseudomonadales</taxon>
        <taxon>Pseudomonadaceae</taxon>
        <taxon>Denitrificimonas</taxon>
    </lineage>
</organism>
<dbReference type="InterPro" id="IPR007874">
    <property type="entry name" value="MinC_N"/>
</dbReference>
<evidence type="ECO:0000256" key="4">
    <source>
        <dbReference type="ARBA" id="ARBA00023306"/>
    </source>
</evidence>
<feature type="domain" description="Septum formation inhibitor MinC N-terminal" evidence="8">
    <location>
        <begin position="13"/>
        <end position="84"/>
    </location>
</feature>
<dbReference type="GO" id="GO:0051302">
    <property type="term" value="P:regulation of cell division"/>
    <property type="evidence" value="ECO:0007669"/>
    <property type="project" value="InterPro"/>
</dbReference>
<feature type="domain" description="Septum formation inhibitor MinC C-terminal" evidence="7">
    <location>
        <begin position="139"/>
        <end position="240"/>
    </location>
</feature>
<dbReference type="PANTHER" id="PTHR34108:SF1">
    <property type="entry name" value="SEPTUM SITE-DETERMINING PROTEIN MINC"/>
    <property type="match status" value="1"/>
</dbReference>
<dbReference type="Gene3D" id="2.160.20.70">
    <property type="match status" value="1"/>
</dbReference>
<evidence type="ECO:0000313" key="9">
    <source>
        <dbReference type="EMBL" id="WBE26472.1"/>
    </source>
</evidence>
<evidence type="ECO:0000256" key="2">
    <source>
        <dbReference type="ARBA" id="ARBA00022618"/>
    </source>
</evidence>
<evidence type="ECO:0000256" key="1">
    <source>
        <dbReference type="ARBA" id="ARBA00006291"/>
    </source>
</evidence>
<dbReference type="InterPro" id="IPR013033">
    <property type="entry name" value="MinC"/>
</dbReference>
<dbReference type="Gene3D" id="3.30.70.260">
    <property type="match status" value="1"/>
</dbReference>
<evidence type="ECO:0000259" key="8">
    <source>
        <dbReference type="Pfam" id="PF05209"/>
    </source>
</evidence>
<dbReference type="GO" id="GO:0000902">
    <property type="term" value="P:cell morphogenesis"/>
    <property type="evidence" value="ECO:0007669"/>
    <property type="project" value="InterPro"/>
</dbReference>
<dbReference type="PANTHER" id="PTHR34108">
    <property type="entry name" value="SEPTUM SITE-DETERMINING PROTEIN MINC"/>
    <property type="match status" value="1"/>
</dbReference>
<comment type="function">
    <text evidence="5 6">Cell division inhibitor that blocks the formation of polar Z ring septums. Rapidly oscillates between the poles of the cell to destabilize FtsZ filaments that have formed before they mature into polar Z rings. Prevents FtsZ polymerization.</text>
</comment>
<evidence type="ECO:0000256" key="3">
    <source>
        <dbReference type="ARBA" id="ARBA00023210"/>
    </source>
</evidence>
<dbReference type="KEGG" id="dce:O6P33_06555"/>
<evidence type="ECO:0000313" key="10">
    <source>
        <dbReference type="Proteomes" id="UP001212189"/>
    </source>
</evidence>
<dbReference type="HAMAP" id="MF_00267">
    <property type="entry name" value="MinC"/>
    <property type="match status" value="1"/>
</dbReference>
<dbReference type="Proteomes" id="UP001212189">
    <property type="component" value="Chromosome"/>
</dbReference>
<dbReference type="EMBL" id="CP114976">
    <property type="protein sequence ID" value="WBE26472.1"/>
    <property type="molecule type" value="Genomic_DNA"/>
</dbReference>
<keyword evidence="2 6" id="KW-0132">Cell division</keyword>
<keyword evidence="10" id="KW-1185">Reference proteome</keyword>
<comment type="similarity">
    <text evidence="1 6">Belongs to the MinC family.</text>
</comment>
<dbReference type="RefSeq" id="WP_269819394.1">
    <property type="nucleotide sequence ID" value="NZ_CP114976.1"/>
</dbReference>
<dbReference type="SUPFAM" id="SSF63848">
    <property type="entry name" value="Cell-division inhibitor MinC, C-terminal domain"/>
    <property type="match status" value="1"/>
</dbReference>
<dbReference type="InterPro" id="IPR005526">
    <property type="entry name" value="Septum_form_inhib_MinC_C"/>
</dbReference>
<sequence>MNQVDPLENRSVFELKGSMLALTILELTANDPDRLNVQLAEKVEQAPQFFQDAPIILALDKYPEGAQPLDLASLLSICRQHGLRALAVRTESPEHIAAANLLDIAVLAPSNARERPLAITPATAQVVEPVEPELMPAKIITQPVRSGQQIYAKNSDLIVLAAVSAGAELLADGNIHVYGPLRGRALAGINGNLDARIFCQQLGAELLSIAGQYKVAEDLRRDPLWGKATQTCLNEEQLQISAL</sequence>
<dbReference type="NCBIfam" id="TIGR01222">
    <property type="entry name" value="minC"/>
    <property type="match status" value="1"/>
</dbReference>
<accession>A0AAF0AM07</accession>
<keyword evidence="4 6" id="KW-0131">Cell cycle</keyword>
<evidence type="ECO:0000256" key="6">
    <source>
        <dbReference type="HAMAP-Rule" id="MF_00267"/>
    </source>
</evidence>
<dbReference type="InterPro" id="IPR036145">
    <property type="entry name" value="MinC_C_sf"/>
</dbReference>
<dbReference type="GO" id="GO:0000917">
    <property type="term" value="P:division septum assembly"/>
    <property type="evidence" value="ECO:0007669"/>
    <property type="project" value="UniProtKB-KW"/>
</dbReference>
<comment type="subunit">
    <text evidence="6">Interacts with MinD and FtsZ.</text>
</comment>
<dbReference type="Pfam" id="PF05209">
    <property type="entry name" value="MinC_N"/>
    <property type="match status" value="1"/>
</dbReference>